<dbReference type="AlphaFoldDB" id="A0A9W8ASD7"/>
<feature type="region of interest" description="Disordered" evidence="1">
    <location>
        <begin position="28"/>
        <end position="68"/>
    </location>
</feature>
<dbReference type="Proteomes" id="UP001151582">
    <property type="component" value="Unassembled WGS sequence"/>
</dbReference>
<feature type="region of interest" description="Disordered" evidence="1">
    <location>
        <begin position="203"/>
        <end position="256"/>
    </location>
</feature>
<feature type="non-terminal residue" evidence="2">
    <location>
        <position position="304"/>
    </location>
</feature>
<accession>A0A9W8ASD7</accession>
<name>A0A9W8ASD7_9FUNG</name>
<gene>
    <name evidence="2" type="ORF">H4R34_006314</name>
</gene>
<comment type="caution">
    <text evidence="2">The sequence shown here is derived from an EMBL/GenBank/DDBJ whole genome shotgun (WGS) entry which is preliminary data.</text>
</comment>
<feature type="compositionally biased region" description="Low complexity" evidence="1">
    <location>
        <begin position="56"/>
        <end position="68"/>
    </location>
</feature>
<keyword evidence="3" id="KW-1185">Reference proteome</keyword>
<organism evidence="2 3">
    <name type="scientific">Dimargaris verticillata</name>
    <dbReference type="NCBI Taxonomy" id="2761393"/>
    <lineage>
        <taxon>Eukaryota</taxon>
        <taxon>Fungi</taxon>
        <taxon>Fungi incertae sedis</taxon>
        <taxon>Zoopagomycota</taxon>
        <taxon>Kickxellomycotina</taxon>
        <taxon>Dimargaritomycetes</taxon>
        <taxon>Dimargaritales</taxon>
        <taxon>Dimargaritaceae</taxon>
        <taxon>Dimargaris</taxon>
    </lineage>
</organism>
<proteinExistence type="predicted"/>
<feature type="compositionally biased region" description="Low complexity" evidence="1">
    <location>
        <begin position="33"/>
        <end position="42"/>
    </location>
</feature>
<evidence type="ECO:0000313" key="2">
    <source>
        <dbReference type="EMBL" id="KAJ1968121.1"/>
    </source>
</evidence>
<sequence length="304" mass="32776">MDGVLARTVGGTVRSLVAVPSSQWGTTSRHDAAYSASSSPAPNRTTQPERPMRAHSVVGSESSLGSRSSGSLVTPFEPSYYSPVINHVSDVALLKFMEVFMMSDTVTAKTMLTVSSALLHFVHCFTSTPINAYKHVMPLLMRVFTVALAKLTNESRADDIRQRHKDVVEAYYKLMDQCVAVTGRTLDTGLAHLKAQMSLGDRTNRAASHESLANSSTDRLSKPATSPDSTQTSSSAVAAAASSPLHPVSAPHHPNLSNLAKVTDETLVVDMLDYLGHTVLPWGSWLVPDTERLQSLAASIMYHV</sequence>
<evidence type="ECO:0000313" key="3">
    <source>
        <dbReference type="Proteomes" id="UP001151582"/>
    </source>
</evidence>
<evidence type="ECO:0000256" key="1">
    <source>
        <dbReference type="SAM" id="MobiDB-lite"/>
    </source>
</evidence>
<reference evidence="2" key="1">
    <citation type="submission" date="2022-07" db="EMBL/GenBank/DDBJ databases">
        <title>Phylogenomic reconstructions and comparative analyses of Kickxellomycotina fungi.</title>
        <authorList>
            <person name="Reynolds N.K."/>
            <person name="Stajich J.E."/>
            <person name="Barry K."/>
            <person name="Grigoriev I.V."/>
            <person name="Crous P."/>
            <person name="Smith M.E."/>
        </authorList>
    </citation>
    <scope>NUCLEOTIDE SEQUENCE</scope>
    <source>
        <strain evidence="2">RSA 567</strain>
    </source>
</reference>
<protein>
    <submittedName>
        <fullName evidence="2">Uncharacterized protein</fullName>
    </submittedName>
</protein>
<dbReference type="EMBL" id="JANBQB010002193">
    <property type="protein sequence ID" value="KAJ1968121.1"/>
    <property type="molecule type" value="Genomic_DNA"/>
</dbReference>
<feature type="compositionally biased region" description="Low complexity" evidence="1">
    <location>
        <begin position="233"/>
        <end position="254"/>
    </location>
</feature>
<feature type="compositionally biased region" description="Polar residues" evidence="1">
    <location>
        <begin position="211"/>
        <end position="232"/>
    </location>
</feature>